<sequence>MMDRQASADRASASSFLLVVVCLVVVVGIDIPSERWQGDPRPNHSDKDKDKDSRLCKLGCMGTENRQKLWKHSPDGDESSSGDGGQQARRPMIDKVHFKKLKLSTRIE</sequence>
<name>A0AAD6YX12_9AGAR</name>
<feature type="compositionally biased region" description="Basic and acidic residues" evidence="1">
    <location>
        <begin position="33"/>
        <end position="55"/>
    </location>
</feature>
<dbReference type="Proteomes" id="UP001218218">
    <property type="component" value="Unassembled WGS sequence"/>
</dbReference>
<dbReference type="AlphaFoldDB" id="A0AAD6YX12"/>
<gene>
    <name evidence="2" type="ORF">DFH08DRAFT_827998</name>
</gene>
<evidence type="ECO:0000256" key="1">
    <source>
        <dbReference type="SAM" id="MobiDB-lite"/>
    </source>
</evidence>
<comment type="caution">
    <text evidence="2">The sequence shown here is derived from an EMBL/GenBank/DDBJ whole genome shotgun (WGS) entry which is preliminary data.</text>
</comment>
<evidence type="ECO:0000313" key="3">
    <source>
        <dbReference type="Proteomes" id="UP001218218"/>
    </source>
</evidence>
<feature type="region of interest" description="Disordered" evidence="1">
    <location>
        <begin position="33"/>
        <end position="96"/>
    </location>
</feature>
<protein>
    <submittedName>
        <fullName evidence="2">Uncharacterized protein</fullName>
    </submittedName>
</protein>
<proteinExistence type="predicted"/>
<evidence type="ECO:0000313" key="2">
    <source>
        <dbReference type="EMBL" id="KAJ7300964.1"/>
    </source>
</evidence>
<accession>A0AAD6YX12</accession>
<dbReference type="EMBL" id="JARIHO010000148">
    <property type="protein sequence ID" value="KAJ7300964.1"/>
    <property type="molecule type" value="Genomic_DNA"/>
</dbReference>
<organism evidence="2 3">
    <name type="scientific">Mycena albidolilacea</name>
    <dbReference type="NCBI Taxonomy" id="1033008"/>
    <lineage>
        <taxon>Eukaryota</taxon>
        <taxon>Fungi</taxon>
        <taxon>Dikarya</taxon>
        <taxon>Basidiomycota</taxon>
        <taxon>Agaricomycotina</taxon>
        <taxon>Agaricomycetes</taxon>
        <taxon>Agaricomycetidae</taxon>
        <taxon>Agaricales</taxon>
        <taxon>Marasmiineae</taxon>
        <taxon>Mycenaceae</taxon>
        <taxon>Mycena</taxon>
    </lineage>
</organism>
<keyword evidence="3" id="KW-1185">Reference proteome</keyword>
<reference evidence="2" key="1">
    <citation type="submission" date="2023-03" db="EMBL/GenBank/DDBJ databases">
        <title>Massive genome expansion in bonnet fungi (Mycena s.s.) driven by repeated elements and novel gene families across ecological guilds.</title>
        <authorList>
            <consortium name="Lawrence Berkeley National Laboratory"/>
            <person name="Harder C.B."/>
            <person name="Miyauchi S."/>
            <person name="Viragh M."/>
            <person name="Kuo A."/>
            <person name="Thoen E."/>
            <person name="Andreopoulos B."/>
            <person name="Lu D."/>
            <person name="Skrede I."/>
            <person name="Drula E."/>
            <person name="Henrissat B."/>
            <person name="Morin E."/>
            <person name="Kohler A."/>
            <person name="Barry K."/>
            <person name="LaButti K."/>
            <person name="Morin E."/>
            <person name="Salamov A."/>
            <person name="Lipzen A."/>
            <person name="Mereny Z."/>
            <person name="Hegedus B."/>
            <person name="Baldrian P."/>
            <person name="Stursova M."/>
            <person name="Weitz H."/>
            <person name="Taylor A."/>
            <person name="Grigoriev I.V."/>
            <person name="Nagy L.G."/>
            <person name="Martin F."/>
            <person name="Kauserud H."/>
        </authorList>
    </citation>
    <scope>NUCLEOTIDE SEQUENCE</scope>
    <source>
        <strain evidence="2">CBHHK002</strain>
    </source>
</reference>